<dbReference type="Gene3D" id="1.10.357.10">
    <property type="entry name" value="Tetracycline Repressor, domain 2"/>
    <property type="match status" value="1"/>
</dbReference>
<dbReference type="PANTHER" id="PTHR30055">
    <property type="entry name" value="HTH-TYPE TRANSCRIPTIONAL REGULATOR RUTR"/>
    <property type="match status" value="1"/>
</dbReference>
<dbReference type="OrthoDB" id="3295174at2"/>
<dbReference type="eggNOG" id="COG1309">
    <property type="taxonomic scope" value="Bacteria"/>
</dbReference>
<evidence type="ECO:0000256" key="3">
    <source>
        <dbReference type="ARBA" id="ARBA00023163"/>
    </source>
</evidence>
<evidence type="ECO:0000256" key="1">
    <source>
        <dbReference type="ARBA" id="ARBA00023015"/>
    </source>
</evidence>
<dbReference type="PANTHER" id="PTHR30055:SF234">
    <property type="entry name" value="HTH-TYPE TRANSCRIPTIONAL REGULATOR BETI"/>
    <property type="match status" value="1"/>
</dbReference>
<evidence type="ECO:0000256" key="4">
    <source>
        <dbReference type="PROSITE-ProRule" id="PRU00335"/>
    </source>
</evidence>
<dbReference type="InterPro" id="IPR050109">
    <property type="entry name" value="HTH-type_TetR-like_transc_reg"/>
</dbReference>
<evidence type="ECO:0000259" key="5">
    <source>
        <dbReference type="PROSITE" id="PS50977"/>
    </source>
</evidence>
<dbReference type="PROSITE" id="PS50977">
    <property type="entry name" value="HTH_TETR_2"/>
    <property type="match status" value="1"/>
</dbReference>
<dbReference type="InterPro" id="IPR009057">
    <property type="entry name" value="Homeodomain-like_sf"/>
</dbReference>
<keyword evidence="2 4" id="KW-0238">DNA-binding</keyword>
<dbReference type="AlphaFoldDB" id="D3PZ63"/>
<dbReference type="SUPFAM" id="SSF46689">
    <property type="entry name" value="Homeodomain-like"/>
    <property type="match status" value="1"/>
</dbReference>
<dbReference type="RefSeq" id="WP_013021063.1">
    <property type="nucleotide sequence ID" value="NC_013947.1"/>
</dbReference>
<reference evidence="6 7" key="1">
    <citation type="journal article" date="2009" name="Stand. Genomic Sci.">
        <title>Complete genome sequence of Stackebrandtia nassauensis type strain (LLR-40K-21).</title>
        <authorList>
            <person name="Munk C."/>
            <person name="Lapidus A."/>
            <person name="Copeland A."/>
            <person name="Jando M."/>
            <person name="Mayilraj S."/>
            <person name="Glavina Del Rio T."/>
            <person name="Nolan M."/>
            <person name="Chen F."/>
            <person name="Lucas S."/>
            <person name="Tice H."/>
            <person name="Cheng J.F."/>
            <person name="Han C."/>
            <person name="Detter J.C."/>
            <person name="Bruce D."/>
            <person name="Goodwin L."/>
            <person name="Chain P."/>
            <person name="Pitluck S."/>
            <person name="Goker M."/>
            <person name="Ovchinikova G."/>
            <person name="Pati A."/>
            <person name="Ivanova N."/>
            <person name="Mavromatis K."/>
            <person name="Chen A."/>
            <person name="Palaniappan K."/>
            <person name="Land M."/>
            <person name="Hauser L."/>
            <person name="Chang Y.J."/>
            <person name="Jeffries C.D."/>
            <person name="Bristow J."/>
            <person name="Eisen J.A."/>
            <person name="Markowitz V."/>
            <person name="Hugenholtz P."/>
            <person name="Kyrpides N.C."/>
            <person name="Klenk H.P."/>
        </authorList>
    </citation>
    <scope>NUCLEOTIDE SEQUENCE [LARGE SCALE GENOMIC DNA]</scope>
    <source>
        <strain evidence="7">DSM 44728 / CIP 108903 / NRRL B-16338 / NBRC 102104 / LLR-40K-21</strain>
    </source>
</reference>
<keyword evidence="7" id="KW-1185">Reference proteome</keyword>
<dbReference type="InterPro" id="IPR049445">
    <property type="entry name" value="TetR_SbtR-like_C"/>
</dbReference>
<evidence type="ECO:0000256" key="2">
    <source>
        <dbReference type="ARBA" id="ARBA00023125"/>
    </source>
</evidence>
<protein>
    <submittedName>
        <fullName evidence="6">Transcriptional regulator, TetR family</fullName>
    </submittedName>
</protein>
<organism evidence="6 7">
    <name type="scientific">Stackebrandtia nassauensis (strain DSM 44728 / CIP 108903 / NRRL B-16338 / NBRC 102104 / LLR-40K-21)</name>
    <dbReference type="NCBI Taxonomy" id="446470"/>
    <lineage>
        <taxon>Bacteria</taxon>
        <taxon>Bacillati</taxon>
        <taxon>Actinomycetota</taxon>
        <taxon>Actinomycetes</taxon>
        <taxon>Glycomycetales</taxon>
        <taxon>Glycomycetaceae</taxon>
        <taxon>Stackebrandtia</taxon>
    </lineage>
</organism>
<dbReference type="KEGG" id="sna:Snas_5863"/>
<dbReference type="PRINTS" id="PR00455">
    <property type="entry name" value="HTHTETR"/>
</dbReference>
<dbReference type="GO" id="GO:0003700">
    <property type="term" value="F:DNA-binding transcription factor activity"/>
    <property type="evidence" value="ECO:0007669"/>
    <property type="project" value="TreeGrafter"/>
</dbReference>
<dbReference type="STRING" id="446470.Snas_5863"/>
<dbReference type="InterPro" id="IPR001647">
    <property type="entry name" value="HTH_TetR"/>
</dbReference>
<gene>
    <name evidence="6" type="ordered locus">Snas_5863</name>
</gene>
<dbReference type="SUPFAM" id="SSF48498">
    <property type="entry name" value="Tetracyclin repressor-like, C-terminal domain"/>
    <property type="match status" value="1"/>
</dbReference>
<evidence type="ECO:0000313" key="6">
    <source>
        <dbReference type="EMBL" id="ADD45492.1"/>
    </source>
</evidence>
<name>D3PZ63_STANL</name>
<dbReference type="GO" id="GO:0000976">
    <property type="term" value="F:transcription cis-regulatory region binding"/>
    <property type="evidence" value="ECO:0007669"/>
    <property type="project" value="TreeGrafter"/>
</dbReference>
<dbReference type="Pfam" id="PF21597">
    <property type="entry name" value="TetR_C_43"/>
    <property type="match status" value="1"/>
</dbReference>
<feature type="DNA-binding region" description="H-T-H motif" evidence="4">
    <location>
        <begin position="30"/>
        <end position="49"/>
    </location>
</feature>
<accession>D3PZ63</accession>
<keyword evidence="3" id="KW-0804">Transcription</keyword>
<feature type="domain" description="HTH tetR-type" evidence="5">
    <location>
        <begin position="8"/>
        <end position="67"/>
    </location>
</feature>
<keyword evidence="1" id="KW-0805">Transcription regulation</keyword>
<proteinExistence type="predicted"/>
<sequence length="186" mass="20184">MAPRADAARNTELLLSAAKELVEEYGPEVALDQIARRAGVGNATLYRHFPTRADLLIAVYEDEVTALCDHGEELLTSASASQALFTWLESLATHTAAKRTLALSASERQPERRTALFDRWHGSIRSVTERLLDRATAAGVVRGDIDLTDLLVLTSASASAAGGAEQVHRLVRIICDGLRPHRETDA</sequence>
<evidence type="ECO:0000313" key="7">
    <source>
        <dbReference type="Proteomes" id="UP000000844"/>
    </source>
</evidence>
<dbReference type="EMBL" id="CP001778">
    <property type="protein sequence ID" value="ADD45492.1"/>
    <property type="molecule type" value="Genomic_DNA"/>
</dbReference>
<dbReference type="Proteomes" id="UP000000844">
    <property type="component" value="Chromosome"/>
</dbReference>
<dbReference type="Pfam" id="PF00440">
    <property type="entry name" value="TetR_N"/>
    <property type="match status" value="1"/>
</dbReference>
<dbReference type="InterPro" id="IPR036271">
    <property type="entry name" value="Tet_transcr_reg_TetR-rel_C_sf"/>
</dbReference>
<dbReference type="HOGENOM" id="CLU_069356_17_1_11"/>